<dbReference type="PANTHER" id="PTHR13871">
    <property type="entry name" value="THIOREDOXIN"/>
    <property type="match status" value="1"/>
</dbReference>
<dbReference type="GO" id="GO:0016491">
    <property type="term" value="F:oxidoreductase activity"/>
    <property type="evidence" value="ECO:0007669"/>
    <property type="project" value="UniProtKB-KW"/>
</dbReference>
<name>A0A7J0EYR5_9ERIC</name>
<dbReference type="EMBL" id="BJWL01000007">
    <property type="protein sequence ID" value="GFY91582.1"/>
    <property type="molecule type" value="Genomic_DNA"/>
</dbReference>
<evidence type="ECO:0000256" key="2">
    <source>
        <dbReference type="ARBA" id="ARBA00023027"/>
    </source>
</evidence>
<protein>
    <submittedName>
        <fullName evidence="3">DC1 domain-containing protein</fullName>
    </submittedName>
</protein>
<evidence type="ECO:0000313" key="3">
    <source>
        <dbReference type="EMBL" id="GFY91582.1"/>
    </source>
</evidence>
<dbReference type="InterPro" id="IPR052259">
    <property type="entry name" value="Nucleoredoxin-like"/>
</dbReference>
<evidence type="ECO:0000313" key="4">
    <source>
        <dbReference type="Proteomes" id="UP000585474"/>
    </source>
</evidence>
<keyword evidence="4" id="KW-1185">Reference proteome</keyword>
<proteinExistence type="predicted"/>
<evidence type="ECO:0000256" key="1">
    <source>
        <dbReference type="ARBA" id="ARBA00023002"/>
    </source>
</evidence>
<reference evidence="3 4" key="1">
    <citation type="submission" date="2019-07" db="EMBL/GenBank/DDBJ databases">
        <title>De Novo Assembly of kiwifruit Actinidia rufa.</title>
        <authorList>
            <person name="Sugita-Konishi S."/>
            <person name="Sato K."/>
            <person name="Mori E."/>
            <person name="Abe Y."/>
            <person name="Kisaki G."/>
            <person name="Hamano K."/>
            <person name="Suezawa K."/>
            <person name="Otani M."/>
            <person name="Fukuda T."/>
            <person name="Manabe T."/>
            <person name="Gomi K."/>
            <person name="Tabuchi M."/>
            <person name="Akimitsu K."/>
            <person name="Kataoka I."/>
        </authorList>
    </citation>
    <scope>NUCLEOTIDE SEQUENCE [LARGE SCALE GENOMIC DNA]</scope>
    <source>
        <strain evidence="4">cv. Fuchu</strain>
    </source>
</reference>
<comment type="caution">
    <text evidence="3">The sequence shown here is derived from an EMBL/GenBank/DDBJ whole genome shotgun (WGS) entry which is preliminary data.</text>
</comment>
<keyword evidence="2" id="KW-0520">NAD</keyword>
<dbReference type="Proteomes" id="UP000585474">
    <property type="component" value="Unassembled WGS sequence"/>
</dbReference>
<gene>
    <name evidence="3" type="ORF">Acr_07g0017780</name>
</gene>
<sequence>MNYPQRAILKLYLSQKMKMMSPLMSISRTCPGLPEPFYDSLMRNHVDNLFDDMEIPVLMILDENGVREIKEQEEKARREQTLKSILVSPTRDFVVSVDGKKVSVSELEGKTVGLYFALSHWKKFAKLEEKEKAKWEVQTLESILVSGDLNFVSPTGRTTPGPIGSGRQSNKRVVGMQLFSDLLATLLSNFLPL</sequence>
<accession>A0A7J0EYR5</accession>
<dbReference type="PANTHER" id="PTHR13871:SF96">
    <property type="entry name" value="THIOREDOXIN DOMAIN-CONTAINING PROTEIN"/>
    <property type="match status" value="1"/>
</dbReference>
<organism evidence="3 4">
    <name type="scientific">Actinidia rufa</name>
    <dbReference type="NCBI Taxonomy" id="165716"/>
    <lineage>
        <taxon>Eukaryota</taxon>
        <taxon>Viridiplantae</taxon>
        <taxon>Streptophyta</taxon>
        <taxon>Embryophyta</taxon>
        <taxon>Tracheophyta</taxon>
        <taxon>Spermatophyta</taxon>
        <taxon>Magnoliopsida</taxon>
        <taxon>eudicotyledons</taxon>
        <taxon>Gunneridae</taxon>
        <taxon>Pentapetalae</taxon>
        <taxon>asterids</taxon>
        <taxon>Ericales</taxon>
        <taxon>Actinidiaceae</taxon>
        <taxon>Actinidia</taxon>
    </lineage>
</organism>
<dbReference type="AlphaFoldDB" id="A0A7J0EYR5"/>
<keyword evidence="1" id="KW-0560">Oxidoreductase</keyword>